<dbReference type="OrthoDB" id="3021788at2759"/>
<accession>B0DBB8</accession>
<gene>
    <name evidence="1" type="ORF">LACBIDRAFT_327155</name>
</gene>
<proteinExistence type="predicted"/>
<dbReference type="GeneID" id="6076679"/>
<dbReference type="KEGG" id="lbc:LACBIDRAFT_327155"/>
<reference evidence="1 2" key="1">
    <citation type="journal article" date="2008" name="Nature">
        <title>The genome of Laccaria bicolor provides insights into mycorrhizal symbiosis.</title>
        <authorList>
            <person name="Martin F."/>
            <person name="Aerts A."/>
            <person name="Ahren D."/>
            <person name="Brun A."/>
            <person name="Danchin E.G.J."/>
            <person name="Duchaussoy F."/>
            <person name="Gibon J."/>
            <person name="Kohler A."/>
            <person name="Lindquist E."/>
            <person name="Pereda V."/>
            <person name="Salamov A."/>
            <person name="Shapiro H.J."/>
            <person name="Wuyts J."/>
            <person name="Blaudez D."/>
            <person name="Buee M."/>
            <person name="Brokstein P."/>
            <person name="Canbaeck B."/>
            <person name="Cohen D."/>
            <person name="Courty P.E."/>
            <person name="Coutinho P.M."/>
            <person name="Delaruelle C."/>
            <person name="Detter J.C."/>
            <person name="Deveau A."/>
            <person name="DiFazio S."/>
            <person name="Duplessis S."/>
            <person name="Fraissinet-Tachet L."/>
            <person name="Lucic E."/>
            <person name="Frey-Klett P."/>
            <person name="Fourrey C."/>
            <person name="Feussner I."/>
            <person name="Gay G."/>
            <person name="Grimwood J."/>
            <person name="Hoegger P.J."/>
            <person name="Jain P."/>
            <person name="Kilaru S."/>
            <person name="Labbe J."/>
            <person name="Lin Y.C."/>
            <person name="Legue V."/>
            <person name="Le Tacon F."/>
            <person name="Marmeisse R."/>
            <person name="Melayah D."/>
            <person name="Montanini B."/>
            <person name="Muratet M."/>
            <person name="Nehls U."/>
            <person name="Niculita-Hirzel H."/>
            <person name="Oudot-Le Secq M.P."/>
            <person name="Peter M."/>
            <person name="Quesneville H."/>
            <person name="Rajashekar B."/>
            <person name="Reich M."/>
            <person name="Rouhier N."/>
            <person name="Schmutz J."/>
            <person name="Yin T."/>
            <person name="Chalot M."/>
            <person name="Henrissat B."/>
            <person name="Kuees U."/>
            <person name="Lucas S."/>
            <person name="Van de Peer Y."/>
            <person name="Podila G.K."/>
            <person name="Polle A."/>
            <person name="Pukkila P.J."/>
            <person name="Richardson P.M."/>
            <person name="Rouze P."/>
            <person name="Sanders I.R."/>
            <person name="Stajich J.E."/>
            <person name="Tunlid A."/>
            <person name="Tuskan G."/>
            <person name="Grigoriev I.V."/>
        </authorList>
    </citation>
    <scope>NUCLEOTIDE SEQUENCE [LARGE SCALE GENOMIC DNA]</scope>
    <source>
        <strain evidence="2">S238N-H82 / ATCC MYA-4686</strain>
    </source>
</reference>
<organism evidence="2">
    <name type="scientific">Laccaria bicolor (strain S238N-H82 / ATCC MYA-4686)</name>
    <name type="common">Bicoloured deceiver</name>
    <name type="synonym">Laccaria laccata var. bicolor</name>
    <dbReference type="NCBI Taxonomy" id="486041"/>
    <lineage>
        <taxon>Eukaryota</taxon>
        <taxon>Fungi</taxon>
        <taxon>Dikarya</taxon>
        <taxon>Basidiomycota</taxon>
        <taxon>Agaricomycotina</taxon>
        <taxon>Agaricomycetes</taxon>
        <taxon>Agaricomycetidae</taxon>
        <taxon>Agaricales</taxon>
        <taxon>Agaricineae</taxon>
        <taxon>Hydnangiaceae</taxon>
        <taxon>Laccaria</taxon>
    </lineage>
</organism>
<keyword evidence="2" id="KW-1185">Reference proteome</keyword>
<protein>
    <submittedName>
        <fullName evidence="1">Predicted protein</fullName>
    </submittedName>
</protein>
<name>B0DBB8_LACBS</name>
<evidence type="ECO:0000313" key="2">
    <source>
        <dbReference type="Proteomes" id="UP000001194"/>
    </source>
</evidence>
<evidence type="ECO:0000313" key="1">
    <source>
        <dbReference type="EMBL" id="EDR08164.1"/>
    </source>
</evidence>
<dbReference type="EMBL" id="DS547102">
    <property type="protein sequence ID" value="EDR08164.1"/>
    <property type="molecule type" value="Genomic_DNA"/>
</dbReference>
<dbReference type="RefSeq" id="XP_001881234.1">
    <property type="nucleotide sequence ID" value="XM_001881199.1"/>
</dbReference>
<dbReference type="AlphaFoldDB" id="B0DBB8"/>
<dbReference type="Proteomes" id="UP000001194">
    <property type="component" value="Unassembled WGS sequence"/>
</dbReference>
<sequence>MKKDDTTQLESVRLIAWQTLGKFNIAGLFQKYKVCTPVSWYLTESMAALCKNAAVIMKTRKRRPIPFHCIQFAFFVDYIPELKFFGLHLWYSVFLLTFTCRQGFSNKNTSAGALPILLNKLCDKKRVESPGNIDTM</sequence>
<dbReference type="HOGENOM" id="CLU_1875783_0_0_1"/>
<dbReference type="InParanoid" id="B0DBB8"/>